<feature type="region of interest" description="Disordered" evidence="1">
    <location>
        <begin position="434"/>
        <end position="454"/>
    </location>
</feature>
<comment type="caution">
    <text evidence="2">The sequence shown here is derived from an EMBL/GenBank/DDBJ whole genome shotgun (WGS) entry which is preliminary data.</text>
</comment>
<dbReference type="AlphaFoldDB" id="A0AAV1QDN1"/>
<evidence type="ECO:0000256" key="1">
    <source>
        <dbReference type="SAM" id="MobiDB-lite"/>
    </source>
</evidence>
<dbReference type="GO" id="GO:0043596">
    <property type="term" value="C:nuclear replication fork"/>
    <property type="evidence" value="ECO:0007669"/>
    <property type="project" value="TreeGrafter"/>
</dbReference>
<sequence>MHRGRRKAEPLPGPTGSGPDQQARKQKQNRLSRSYRLTQQIEDELDSPQTHKHEFKTPTRISRSRVSAGFSAESPLNDSDVQQDIIWDATSPSPQRPGKRGKKHPPGVIDISEIVNRIAPKHGRPKVVEPTLQQWIGDSAAIPCTPDVQVLKPKKKSPRPNGVDDLLKLAKQFDFNMFRRDEEEIESLHQQSLELLSEDILDYENNDDVTPSSPGNQQQPAAPAAETDTDQHMEDDLDFLFDGPTQHVSGDFSQFSSALPSQVKPAPAPAEPSGKPPPHIPAAAERTPVASNEFEDDWGNDDDFMNDSLVFEMTQNPQNFTAPKHCSTQKPQSPRPRLPAGGGERLGQSAASKAGKENVRTTFKLESNPPVSLERKATNTNLKSVSKPGDQNSIWSRFPSVQTGSTQQTFSNPRFHHSVSVPTVNFSLSNSAVTKTPQNLTNNPPPPAASNADFLDMDDLDSFFSSDPVWDDPADDDLLCEMCDDLENQNQRTENQNQRTENQTQRTENQNQRTENQNQRTENQIQIQRTENQIQRTENQIQRTENQRAVNVLIKQTQQRTALQPTNQQPAAAGRGGAYAQPLTCGGGPGGAAGNSRSQSAAAAPPPPQGINSKHQFTFKKPNNPVTMATNTAFGKCSAAEIELKKQQAMEKRRQRMQAVQNLRGPT</sequence>
<feature type="compositionally biased region" description="Polar residues" evidence="1">
    <location>
        <begin position="318"/>
        <end position="332"/>
    </location>
</feature>
<feature type="compositionally biased region" description="Polar residues" evidence="1">
    <location>
        <begin position="31"/>
        <end position="40"/>
    </location>
</feature>
<keyword evidence="3" id="KW-1185">Reference proteome</keyword>
<dbReference type="PANTHER" id="PTHR16434:SF4">
    <property type="entry name" value="ETAA1 ACTIVATOR OF ATR KINASE"/>
    <property type="match status" value="1"/>
</dbReference>
<feature type="region of interest" description="Disordered" evidence="1">
    <location>
        <begin position="318"/>
        <end position="367"/>
    </location>
</feature>
<name>A0AAV1QDN1_SCOSC</name>
<dbReference type="GO" id="GO:2000001">
    <property type="term" value="P:regulation of DNA damage checkpoint"/>
    <property type="evidence" value="ECO:0007669"/>
    <property type="project" value="TreeGrafter"/>
</dbReference>
<feature type="compositionally biased region" description="Polar residues" evidence="1">
    <location>
        <begin position="559"/>
        <end position="570"/>
    </location>
</feature>
<dbReference type="GO" id="GO:0031297">
    <property type="term" value="P:replication fork processing"/>
    <property type="evidence" value="ECO:0007669"/>
    <property type="project" value="TreeGrafter"/>
</dbReference>
<feature type="compositionally biased region" description="Polar residues" evidence="1">
    <location>
        <begin position="246"/>
        <end position="260"/>
    </location>
</feature>
<evidence type="ECO:0000313" key="3">
    <source>
        <dbReference type="Proteomes" id="UP001314229"/>
    </source>
</evidence>
<feature type="region of interest" description="Disordered" evidence="1">
    <location>
        <begin position="199"/>
        <end position="296"/>
    </location>
</feature>
<dbReference type="PANTHER" id="PTHR16434">
    <property type="entry name" value="EWING'S TUMOR-ASSOCIATED ANTIGEN 1 ETAA1"/>
    <property type="match status" value="1"/>
</dbReference>
<feature type="compositionally biased region" description="Pro residues" evidence="1">
    <location>
        <begin position="266"/>
        <end position="280"/>
    </location>
</feature>
<dbReference type="GO" id="GO:0043539">
    <property type="term" value="F:protein serine/threonine kinase activator activity"/>
    <property type="evidence" value="ECO:0007669"/>
    <property type="project" value="TreeGrafter"/>
</dbReference>
<gene>
    <name evidence="2" type="ORF">FSCOSCO3_A017380</name>
</gene>
<dbReference type="InterPro" id="IPR029406">
    <property type="entry name" value="ETAA1"/>
</dbReference>
<feature type="compositionally biased region" description="Low complexity" evidence="1">
    <location>
        <begin position="490"/>
        <end position="530"/>
    </location>
</feature>
<proteinExistence type="predicted"/>
<protein>
    <submittedName>
        <fullName evidence="2">Ewing's tumor-associated antigen 1-like</fullName>
    </submittedName>
</protein>
<reference evidence="2 3" key="1">
    <citation type="submission" date="2024-01" db="EMBL/GenBank/DDBJ databases">
        <authorList>
            <person name="Alioto T."/>
            <person name="Alioto T."/>
            <person name="Gomez Garrido J."/>
        </authorList>
    </citation>
    <scope>NUCLEOTIDE SEQUENCE [LARGE SCALE GENOMIC DNA]</scope>
</reference>
<organism evidence="2 3">
    <name type="scientific">Scomber scombrus</name>
    <name type="common">Atlantic mackerel</name>
    <name type="synonym">Scomber vernalis</name>
    <dbReference type="NCBI Taxonomy" id="13677"/>
    <lineage>
        <taxon>Eukaryota</taxon>
        <taxon>Metazoa</taxon>
        <taxon>Chordata</taxon>
        <taxon>Craniata</taxon>
        <taxon>Vertebrata</taxon>
        <taxon>Euteleostomi</taxon>
        <taxon>Actinopterygii</taxon>
        <taxon>Neopterygii</taxon>
        <taxon>Teleostei</taxon>
        <taxon>Neoteleostei</taxon>
        <taxon>Acanthomorphata</taxon>
        <taxon>Pelagiaria</taxon>
        <taxon>Scombriformes</taxon>
        <taxon>Scombridae</taxon>
        <taxon>Scomber</taxon>
    </lineage>
</organism>
<evidence type="ECO:0000313" key="2">
    <source>
        <dbReference type="EMBL" id="CAK6982527.1"/>
    </source>
</evidence>
<feature type="region of interest" description="Disordered" evidence="1">
    <location>
        <begin position="559"/>
        <end position="615"/>
    </location>
</feature>
<dbReference type="Proteomes" id="UP001314229">
    <property type="component" value="Unassembled WGS sequence"/>
</dbReference>
<dbReference type="GO" id="GO:0006974">
    <property type="term" value="P:DNA damage response"/>
    <property type="evidence" value="ECO:0007669"/>
    <property type="project" value="TreeGrafter"/>
</dbReference>
<dbReference type="EMBL" id="CAWUFR010001040">
    <property type="protein sequence ID" value="CAK6982527.1"/>
    <property type="molecule type" value="Genomic_DNA"/>
</dbReference>
<accession>A0AAV1QDN1</accession>
<feature type="region of interest" description="Disordered" evidence="1">
    <location>
        <begin position="1"/>
        <end position="108"/>
    </location>
</feature>
<feature type="region of interest" description="Disordered" evidence="1">
    <location>
        <begin position="490"/>
        <end position="531"/>
    </location>
</feature>
<dbReference type="Pfam" id="PF15350">
    <property type="entry name" value="ETAA1"/>
    <property type="match status" value="1"/>
</dbReference>